<proteinExistence type="inferred from homology"/>
<evidence type="ECO:0000256" key="3">
    <source>
        <dbReference type="SAM" id="Coils"/>
    </source>
</evidence>
<evidence type="ECO:0008006" key="6">
    <source>
        <dbReference type="Google" id="ProtNLM"/>
    </source>
</evidence>
<dbReference type="Proteomes" id="UP001153076">
    <property type="component" value="Unassembled WGS sequence"/>
</dbReference>
<dbReference type="GO" id="GO:0009904">
    <property type="term" value="P:chloroplast accumulation movement"/>
    <property type="evidence" value="ECO:0007669"/>
    <property type="project" value="TreeGrafter"/>
</dbReference>
<name>A0A9Q1QCR7_9CARY</name>
<comment type="caution">
    <text evidence="4">The sequence shown here is derived from an EMBL/GenBank/DDBJ whole genome shotgun (WGS) entry which is preliminary data.</text>
</comment>
<evidence type="ECO:0000256" key="2">
    <source>
        <dbReference type="ARBA" id="ARBA00023054"/>
    </source>
</evidence>
<keyword evidence="5" id="KW-1185">Reference proteome</keyword>
<evidence type="ECO:0000313" key="4">
    <source>
        <dbReference type="EMBL" id="KAJ8436711.1"/>
    </source>
</evidence>
<reference evidence="4" key="1">
    <citation type="submission" date="2022-04" db="EMBL/GenBank/DDBJ databases">
        <title>Carnegiea gigantea Genome sequencing and assembly v2.</title>
        <authorList>
            <person name="Copetti D."/>
            <person name="Sanderson M.J."/>
            <person name="Burquez A."/>
            <person name="Wojciechowski M.F."/>
        </authorList>
    </citation>
    <scope>NUCLEOTIDE SEQUENCE</scope>
    <source>
        <strain evidence="4">SGP5-SGP5p</strain>
        <tissue evidence="4">Aerial part</tissue>
    </source>
</reference>
<feature type="coiled-coil region" evidence="3">
    <location>
        <begin position="64"/>
        <end position="119"/>
    </location>
</feature>
<evidence type="ECO:0000313" key="5">
    <source>
        <dbReference type="Proteomes" id="UP001153076"/>
    </source>
</evidence>
<keyword evidence="2 3" id="KW-0175">Coiled coil</keyword>
<organism evidence="4 5">
    <name type="scientific">Carnegiea gigantea</name>
    <dbReference type="NCBI Taxonomy" id="171969"/>
    <lineage>
        <taxon>Eukaryota</taxon>
        <taxon>Viridiplantae</taxon>
        <taxon>Streptophyta</taxon>
        <taxon>Embryophyta</taxon>
        <taxon>Tracheophyta</taxon>
        <taxon>Spermatophyta</taxon>
        <taxon>Magnoliopsida</taxon>
        <taxon>eudicotyledons</taxon>
        <taxon>Gunneridae</taxon>
        <taxon>Pentapetalae</taxon>
        <taxon>Caryophyllales</taxon>
        <taxon>Cactineae</taxon>
        <taxon>Cactaceae</taxon>
        <taxon>Cactoideae</taxon>
        <taxon>Echinocereeae</taxon>
        <taxon>Carnegiea</taxon>
    </lineage>
</organism>
<accession>A0A9Q1QCR7</accession>
<comment type="similarity">
    <text evidence="1">Belongs to the WEB family.</text>
</comment>
<gene>
    <name evidence="4" type="ORF">Cgig2_027382</name>
</gene>
<dbReference type="AlphaFoldDB" id="A0A9Q1QCR7"/>
<dbReference type="PANTHER" id="PTHR32054">
    <property type="entry name" value="HEAVY CHAIN, PUTATIVE, EXPRESSED-RELATED-RELATED"/>
    <property type="match status" value="1"/>
</dbReference>
<protein>
    <recommendedName>
        <fullName evidence="6">WEB family protein</fullName>
    </recommendedName>
</protein>
<dbReference type="GO" id="GO:0009903">
    <property type="term" value="P:chloroplast avoidance movement"/>
    <property type="evidence" value="ECO:0007669"/>
    <property type="project" value="TreeGrafter"/>
</dbReference>
<dbReference type="PANTHER" id="PTHR32054:SF9">
    <property type="entry name" value="OS04G0116200 PROTEIN"/>
    <property type="match status" value="1"/>
</dbReference>
<dbReference type="OrthoDB" id="4585693at2759"/>
<dbReference type="EMBL" id="JAKOGI010000332">
    <property type="protein sequence ID" value="KAJ8436711.1"/>
    <property type="molecule type" value="Genomic_DNA"/>
</dbReference>
<dbReference type="GO" id="GO:0005829">
    <property type="term" value="C:cytosol"/>
    <property type="evidence" value="ECO:0007669"/>
    <property type="project" value="TreeGrafter"/>
</dbReference>
<sequence length="218" mass="24576">MGSRSQGGVNGRAEIDTRAPFRSVKEAVSMFGERVLAGEVYNAGKVKELDTAISNQHEQGRLRVGNMSTELEETKQSLQKARQDTTVMANCLSTLQEELERTKRELQDLKLERESEKQMMEFEIEHLKFVEDSPQSMVMRLPQRSPCEDPNEYQKKRYVTFANAPLSQVVVPGKNGPVLERHPSLKKKKKKPLIPFNLIGGIFSRTKKSSEVASAVSP</sequence>
<evidence type="ECO:0000256" key="1">
    <source>
        <dbReference type="ARBA" id="ARBA00005485"/>
    </source>
</evidence>